<evidence type="ECO:0000256" key="8">
    <source>
        <dbReference type="ARBA" id="ARBA00023136"/>
    </source>
</evidence>
<evidence type="ECO:0000256" key="9">
    <source>
        <dbReference type="ARBA" id="ARBA00023209"/>
    </source>
</evidence>
<gene>
    <name evidence="13" type="ORF">ENI34_09315</name>
</gene>
<feature type="transmembrane region" description="Helical" evidence="12">
    <location>
        <begin position="168"/>
        <end position="185"/>
    </location>
</feature>
<keyword evidence="6 12" id="KW-1133">Transmembrane helix</keyword>
<reference evidence="13" key="1">
    <citation type="journal article" date="2020" name="mSystems">
        <title>Genome- and Community-Level Interaction Insights into Carbon Utilization and Element Cycling Functions of Hydrothermarchaeota in Hydrothermal Sediment.</title>
        <authorList>
            <person name="Zhou Z."/>
            <person name="Liu Y."/>
            <person name="Xu W."/>
            <person name="Pan J."/>
            <person name="Luo Z.H."/>
            <person name="Li M."/>
        </authorList>
    </citation>
    <scope>NUCLEOTIDE SEQUENCE</scope>
    <source>
        <strain evidence="13">HyVt-388</strain>
    </source>
</reference>
<evidence type="ECO:0000313" key="13">
    <source>
        <dbReference type="EMBL" id="HEC79316.1"/>
    </source>
</evidence>
<accession>A0A9C9K0S3</accession>
<dbReference type="InterPro" id="IPR048254">
    <property type="entry name" value="CDP_ALCOHOL_P_TRANSF_CS"/>
</dbReference>
<dbReference type="Proteomes" id="UP000885826">
    <property type="component" value="Unassembled WGS sequence"/>
</dbReference>
<dbReference type="PANTHER" id="PTHR14269:SF11">
    <property type="entry name" value="CDP-DIACYLGLYCEROL--GLYCEROL-3-PHOSPHATE 3-PHOSPHATIDYLTRANSFERASE"/>
    <property type="match status" value="1"/>
</dbReference>
<feature type="transmembrane region" description="Helical" evidence="12">
    <location>
        <begin position="143"/>
        <end position="162"/>
    </location>
</feature>
<keyword evidence="9" id="KW-0594">Phospholipid biosynthesis</keyword>
<dbReference type="GO" id="GO:0016020">
    <property type="term" value="C:membrane"/>
    <property type="evidence" value="ECO:0007669"/>
    <property type="project" value="UniProtKB-SubCell"/>
</dbReference>
<protein>
    <submittedName>
        <fullName evidence="13">CDP-alcohol phosphatidyltransferase family protein</fullName>
    </submittedName>
</protein>
<comment type="subcellular location">
    <subcellularLocation>
        <location evidence="1">Membrane</location>
        <topology evidence="1">Multi-pass membrane protein</topology>
    </subcellularLocation>
</comment>
<evidence type="ECO:0000256" key="2">
    <source>
        <dbReference type="ARBA" id="ARBA00010441"/>
    </source>
</evidence>
<keyword evidence="7" id="KW-0443">Lipid metabolism</keyword>
<dbReference type="PIRSF" id="PIRSF000847">
    <property type="entry name" value="Phos_ph_gly_syn"/>
    <property type="match status" value="1"/>
</dbReference>
<organism evidence="13 14">
    <name type="scientific">candidate division WOR-3 bacterium</name>
    <dbReference type="NCBI Taxonomy" id="2052148"/>
    <lineage>
        <taxon>Bacteria</taxon>
        <taxon>Bacteria division WOR-3</taxon>
    </lineage>
</organism>
<feature type="transmembrane region" description="Helical" evidence="12">
    <location>
        <begin position="20"/>
        <end position="48"/>
    </location>
</feature>
<feature type="transmembrane region" description="Helical" evidence="12">
    <location>
        <begin position="85"/>
        <end position="105"/>
    </location>
</feature>
<evidence type="ECO:0000256" key="10">
    <source>
        <dbReference type="ARBA" id="ARBA00023264"/>
    </source>
</evidence>
<evidence type="ECO:0000313" key="14">
    <source>
        <dbReference type="Proteomes" id="UP000885826"/>
    </source>
</evidence>
<dbReference type="GO" id="GO:0008444">
    <property type="term" value="F:CDP-diacylglycerol-glycerol-3-phosphate 3-phosphatidyltransferase activity"/>
    <property type="evidence" value="ECO:0007669"/>
    <property type="project" value="InterPro"/>
</dbReference>
<dbReference type="AlphaFoldDB" id="A0A9C9K0S3"/>
<dbReference type="GO" id="GO:0046474">
    <property type="term" value="P:glycerophospholipid biosynthetic process"/>
    <property type="evidence" value="ECO:0007669"/>
    <property type="project" value="TreeGrafter"/>
</dbReference>
<proteinExistence type="inferred from homology"/>
<dbReference type="InterPro" id="IPR004570">
    <property type="entry name" value="Phosphatidylglycerol_P_synth"/>
</dbReference>
<dbReference type="InterPro" id="IPR050324">
    <property type="entry name" value="CDP-alcohol_PTase-I"/>
</dbReference>
<evidence type="ECO:0000256" key="3">
    <source>
        <dbReference type="ARBA" id="ARBA00022516"/>
    </source>
</evidence>
<evidence type="ECO:0000256" key="12">
    <source>
        <dbReference type="SAM" id="Phobius"/>
    </source>
</evidence>
<name>A0A9C9K0S3_UNCW3</name>
<comment type="caution">
    <text evidence="13">The sequence shown here is derived from an EMBL/GenBank/DDBJ whole genome shotgun (WGS) entry which is preliminary data.</text>
</comment>
<evidence type="ECO:0000256" key="11">
    <source>
        <dbReference type="RuleBase" id="RU003750"/>
    </source>
</evidence>
<keyword evidence="8 12" id="KW-0472">Membrane</keyword>
<evidence type="ECO:0000256" key="6">
    <source>
        <dbReference type="ARBA" id="ARBA00022989"/>
    </source>
</evidence>
<dbReference type="Gene3D" id="1.20.120.1760">
    <property type="match status" value="1"/>
</dbReference>
<dbReference type="InterPro" id="IPR000462">
    <property type="entry name" value="CDP-OH_P_trans"/>
</dbReference>
<evidence type="ECO:0000256" key="5">
    <source>
        <dbReference type="ARBA" id="ARBA00022692"/>
    </source>
</evidence>
<evidence type="ECO:0000256" key="1">
    <source>
        <dbReference type="ARBA" id="ARBA00004141"/>
    </source>
</evidence>
<comment type="similarity">
    <text evidence="2 11">Belongs to the CDP-alcohol phosphatidyltransferase class-I family.</text>
</comment>
<dbReference type="InterPro" id="IPR043130">
    <property type="entry name" value="CDP-OH_PTrfase_TM_dom"/>
</dbReference>
<dbReference type="Pfam" id="PF01066">
    <property type="entry name" value="CDP-OH_P_transf"/>
    <property type="match status" value="1"/>
</dbReference>
<dbReference type="EMBL" id="DRIG01000095">
    <property type="protein sequence ID" value="HEC79316.1"/>
    <property type="molecule type" value="Genomic_DNA"/>
</dbReference>
<dbReference type="PROSITE" id="PS00379">
    <property type="entry name" value="CDP_ALCOHOL_P_TRANSF"/>
    <property type="match status" value="1"/>
</dbReference>
<evidence type="ECO:0000256" key="4">
    <source>
        <dbReference type="ARBA" id="ARBA00022679"/>
    </source>
</evidence>
<keyword evidence="4 11" id="KW-0808">Transferase</keyword>
<keyword evidence="5 12" id="KW-0812">Transmembrane</keyword>
<keyword evidence="3" id="KW-0444">Lipid biosynthesis</keyword>
<evidence type="ECO:0000256" key="7">
    <source>
        <dbReference type="ARBA" id="ARBA00023098"/>
    </source>
</evidence>
<feature type="transmembrane region" description="Helical" evidence="12">
    <location>
        <begin position="54"/>
        <end position="73"/>
    </location>
</feature>
<keyword evidence="10" id="KW-1208">Phospholipid metabolism</keyword>
<sequence>MNREQNINDIIKQGKGLTAVLFNSSITVANVITVSRLLLLPFIIYFIITGQRTTAFIILLISLLSDAVDGYLARRLKQESEIGKYLDPLVDKISLTTVLITLFLIKAIPLWGIIIIVLRDVLILIGSFVLLKHKSKVFKSHVVGKITGVILGAIICSFTLNWNKLGEILLYISIPAIVVSFGIYLKRYISTMKGAE</sequence>
<dbReference type="PANTHER" id="PTHR14269">
    <property type="entry name" value="CDP-DIACYLGLYCEROL--GLYCEROL-3-PHOSPHATE 3-PHOSPHATIDYLTRANSFERASE-RELATED"/>
    <property type="match status" value="1"/>
</dbReference>